<evidence type="ECO:0000313" key="3">
    <source>
        <dbReference type="EMBL" id="EHT98155.1"/>
    </source>
</evidence>
<dbReference type="Proteomes" id="UP000192380">
    <property type="component" value="Plasmid pDSJ10"/>
</dbReference>
<dbReference type="SUPFAM" id="SSF51182">
    <property type="entry name" value="RmlC-like cupins"/>
    <property type="match status" value="1"/>
</dbReference>
<dbReference type="Proteomes" id="UP000005050">
    <property type="component" value="Unassembled WGS sequence"/>
</dbReference>
<sequence length="133" mass="14356">MSGENSDNASASEIKAVTLLKSCQAWNGQHIDAYPQGQPELTVIRLTLPAQTALPWHTHPMPNAAFVLSGTLVVEDKETGEQQTFQAGEALNETINSAHRGFTLESPAELIITYAGVKGQELTEPLPGEPEEF</sequence>
<dbReference type="KEGG" id="pstw:DSJ_25565"/>
<organism evidence="3 4">
    <name type="scientific">Pantoea stewartii subsp. stewartii DC283</name>
    <dbReference type="NCBI Taxonomy" id="660596"/>
    <lineage>
        <taxon>Bacteria</taxon>
        <taxon>Pseudomonadati</taxon>
        <taxon>Pseudomonadota</taxon>
        <taxon>Gammaproteobacteria</taxon>
        <taxon>Enterobacterales</taxon>
        <taxon>Erwiniaceae</taxon>
        <taxon>Pantoea</taxon>
    </lineage>
</organism>
<dbReference type="CDD" id="cd02236">
    <property type="entry name" value="cupin_CV2614-like"/>
    <property type="match status" value="1"/>
</dbReference>
<dbReference type="eggNOG" id="COG1917">
    <property type="taxonomic scope" value="Bacteria"/>
</dbReference>
<gene>
    <name evidence="3" type="ORF">CKS_3140</name>
    <name evidence="2" type="ORF">DSJ_25565</name>
</gene>
<dbReference type="EMBL" id="AHIE01000038">
    <property type="protein sequence ID" value="EHT98155.1"/>
    <property type="molecule type" value="Genomic_DNA"/>
</dbReference>
<dbReference type="InterPro" id="IPR014710">
    <property type="entry name" value="RmlC-like_jellyroll"/>
</dbReference>
<keyword evidence="2" id="KW-0614">Plasmid</keyword>
<evidence type="ECO:0000313" key="4">
    <source>
        <dbReference type="Proteomes" id="UP000005050"/>
    </source>
</evidence>
<dbReference type="PATRIC" id="fig|660596.6.peg.4814"/>
<dbReference type="AlphaFoldDB" id="H3RKB4"/>
<protein>
    <submittedName>
        <fullName evidence="2">Cupin</fullName>
    </submittedName>
</protein>
<dbReference type="InterPro" id="IPR013096">
    <property type="entry name" value="Cupin_2"/>
</dbReference>
<geneLocation type="plasmid" evidence="2 5">
    <name>pDSJ10</name>
</geneLocation>
<dbReference type="EMBL" id="CP017591">
    <property type="protein sequence ID" value="ARF52596.1"/>
    <property type="molecule type" value="Genomic_DNA"/>
</dbReference>
<feature type="domain" description="Cupin type-2" evidence="1">
    <location>
        <begin position="46"/>
        <end position="111"/>
    </location>
</feature>
<dbReference type="Pfam" id="PF07883">
    <property type="entry name" value="Cupin_2"/>
    <property type="match status" value="1"/>
</dbReference>
<evidence type="ECO:0000259" key="1">
    <source>
        <dbReference type="Pfam" id="PF07883"/>
    </source>
</evidence>
<evidence type="ECO:0000313" key="2">
    <source>
        <dbReference type="EMBL" id="ARF52596.1"/>
    </source>
</evidence>
<proteinExistence type="predicted"/>
<dbReference type="RefSeq" id="WP_006121972.1">
    <property type="nucleotide sequence ID" value="NZ_AHIE01000038.1"/>
</dbReference>
<dbReference type="Gene3D" id="2.60.120.10">
    <property type="entry name" value="Jelly Rolls"/>
    <property type="match status" value="1"/>
</dbReference>
<dbReference type="OrthoDB" id="287220at2"/>
<accession>H3RKB4</accession>
<reference evidence="3 4" key="1">
    <citation type="journal article" date="2012" name="Mol. Microbiol.">
        <title>The genetic and structural basis of two distinct terminal side branch residues in stewartan and amylovoran exopolysaccharides and their potential role in host adaptation.</title>
        <authorList>
            <person name="Wang X."/>
            <person name="Yang F."/>
            <person name="von Bodman S.B."/>
        </authorList>
    </citation>
    <scope>NUCLEOTIDE SEQUENCE [LARGE SCALE GENOMIC DNA]</scope>
    <source>
        <strain evidence="3 4">DC283</strain>
    </source>
</reference>
<name>H3RKB4_PANSE</name>
<keyword evidence="5" id="KW-1185">Reference proteome</keyword>
<reference evidence="2 5" key="3">
    <citation type="submission" date="2016-10" db="EMBL/GenBank/DDBJ databases">
        <title>Complete Genome Assembly of Pantoea stewartii subsp. stewartii DC283, a Corn Pathogen.</title>
        <authorList>
            <person name="Duong D.A."/>
            <person name="Stevens A.M."/>
            <person name="Jensen R.V."/>
        </authorList>
    </citation>
    <scope>NUCLEOTIDE SEQUENCE [LARGE SCALE GENOMIC DNA]</scope>
    <source>
        <strain evidence="2 5">DC283</strain>
        <plasmid evidence="2 5">pDSJ10</plasmid>
    </source>
</reference>
<evidence type="ECO:0000313" key="5">
    <source>
        <dbReference type="Proteomes" id="UP000192380"/>
    </source>
</evidence>
<dbReference type="GeneID" id="61255038"/>
<dbReference type="InterPro" id="IPR011051">
    <property type="entry name" value="RmlC_Cupin_sf"/>
</dbReference>
<reference evidence="3" key="2">
    <citation type="submission" date="2012-01" db="EMBL/GenBank/DDBJ databases">
        <authorList>
            <person name="Biehl B.S."/>
            <person name="Ding Y."/>
            <person name="Dugan-Rocha S.P."/>
            <person name="Gibbs R.A."/>
            <person name="Glasner J.D."/>
            <person name="Kovar C."/>
            <person name="Muzny D.M."/>
            <person name="Neeno-Eckwall E.C."/>
            <person name="Perna N.T."/>
            <person name="Qin X."/>
            <person name="von Bodman S.B."/>
            <person name="Weinstock G.M."/>
        </authorList>
    </citation>
    <scope>NUCLEOTIDE SEQUENCE</scope>
    <source>
        <strain evidence="3">DC283</strain>
    </source>
</reference>